<dbReference type="AlphaFoldDB" id="A0A2M9CCW4"/>
<feature type="transmembrane region" description="Helical" evidence="2">
    <location>
        <begin position="51"/>
        <end position="75"/>
    </location>
</feature>
<reference evidence="3 4" key="1">
    <citation type="submission" date="2017-11" db="EMBL/GenBank/DDBJ databases">
        <title>Genomic Encyclopedia of Archaeal and Bacterial Type Strains, Phase II (KMG-II): From Individual Species to Whole Genera.</title>
        <authorList>
            <person name="Goeker M."/>
        </authorList>
    </citation>
    <scope>NUCLEOTIDE SEQUENCE [LARGE SCALE GENOMIC DNA]</scope>
    <source>
        <strain evidence="3 4">DSM 25478</strain>
    </source>
</reference>
<evidence type="ECO:0008006" key="5">
    <source>
        <dbReference type="Google" id="ProtNLM"/>
    </source>
</evidence>
<accession>A0A2M9CCW4</accession>
<evidence type="ECO:0000313" key="3">
    <source>
        <dbReference type="EMBL" id="PJJ69232.1"/>
    </source>
</evidence>
<gene>
    <name evidence="3" type="ORF">CLV28_2695</name>
</gene>
<sequence length="137" mass="13863">MSATPPEKPTPSGQPTPYDQPTHPSAPAATPAPPAGYVGYYDEPKHRTLSIVGFVLSLLGPLTVVGLVVSVIALVKSRKANEPTGFALAGTIIGAIGTVVVVALTAITIAAVLHLASTCADLGQGTHYVDGVTYTCG</sequence>
<dbReference type="EMBL" id="PGFE01000005">
    <property type="protein sequence ID" value="PJJ69232.1"/>
    <property type="molecule type" value="Genomic_DNA"/>
</dbReference>
<proteinExistence type="predicted"/>
<evidence type="ECO:0000313" key="4">
    <source>
        <dbReference type="Proteomes" id="UP000231693"/>
    </source>
</evidence>
<dbReference type="RefSeq" id="WP_100423843.1">
    <property type="nucleotide sequence ID" value="NZ_BOOX01000005.1"/>
</dbReference>
<comment type="caution">
    <text evidence="3">The sequence shown here is derived from an EMBL/GenBank/DDBJ whole genome shotgun (WGS) entry which is preliminary data.</text>
</comment>
<keyword evidence="2" id="KW-0472">Membrane</keyword>
<keyword evidence="2" id="KW-1133">Transmembrane helix</keyword>
<feature type="transmembrane region" description="Helical" evidence="2">
    <location>
        <begin position="87"/>
        <end position="113"/>
    </location>
</feature>
<dbReference type="Proteomes" id="UP000231693">
    <property type="component" value="Unassembled WGS sequence"/>
</dbReference>
<organism evidence="3 4">
    <name type="scientific">Sediminihabitans luteus</name>
    <dbReference type="NCBI Taxonomy" id="1138585"/>
    <lineage>
        <taxon>Bacteria</taxon>
        <taxon>Bacillati</taxon>
        <taxon>Actinomycetota</taxon>
        <taxon>Actinomycetes</taxon>
        <taxon>Micrococcales</taxon>
        <taxon>Cellulomonadaceae</taxon>
        <taxon>Sediminihabitans</taxon>
    </lineage>
</organism>
<protein>
    <recommendedName>
        <fullName evidence="5">DUF4190 domain-containing protein</fullName>
    </recommendedName>
</protein>
<name>A0A2M9CCW4_9CELL</name>
<evidence type="ECO:0000256" key="1">
    <source>
        <dbReference type="SAM" id="MobiDB-lite"/>
    </source>
</evidence>
<keyword evidence="4" id="KW-1185">Reference proteome</keyword>
<feature type="compositionally biased region" description="Pro residues" evidence="1">
    <location>
        <begin position="1"/>
        <end position="14"/>
    </location>
</feature>
<keyword evidence="2" id="KW-0812">Transmembrane</keyword>
<evidence type="ECO:0000256" key="2">
    <source>
        <dbReference type="SAM" id="Phobius"/>
    </source>
</evidence>
<feature type="region of interest" description="Disordered" evidence="1">
    <location>
        <begin position="1"/>
        <end position="31"/>
    </location>
</feature>